<keyword evidence="3" id="KW-0809">Transit peptide</keyword>
<evidence type="ECO:0000256" key="3">
    <source>
        <dbReference type="ARBA" id="ARBA00022946"/>
    </source>
</evidence>
<gene>
    <name evidence="6" type="ORF">M427DRAFT_71496</name>
</gene>
<organism evidence="6 7">
    <name type="scientific">Gonapodya prolifera (strain JEL478)</name>
    <name type="common">Monoblepharis prolifera</name>
    <dbReference type="NCBI Taxonomy" id="1344416"/>
    <lineage>
        <taxon>Eukaryota</taxon>
        <taxon>Fungi</taxon>
        <taxon>Fungi incertae sedis</taxon>
        <taxon>Chytridiomycota</taxon>
        <taxon>Chytridiomycota incertae sedis</taxon>
        <taxon>Monoblepharidomycetes</taxon>
        <taxon>Monoblepharidales</taxon>
        <taxon>Gonapodyaceae</taxon>
        <taxon>Gonapodya</taxon>
    </lineage>
</organism>
<proteinExistence type="inferred from homology"/>
<evidence type="ECO:0000313" key="7">
    <source>
        <dbReference type="Proteomes" id="UP000070544"/>
    </source>
</evidence>
<feature type="compositionally biased region" description="Polar residues" evidence="5">
    <location>
        <begin position="87"/>
        <end position="101"/>
    </location>
</feature>
<name>A0A139A8Z9_GONPJ</name>
<comment type="subcellular location">
    <subcellularLocation>
        <location evidence="1">Mitochondrion</location>
    </subcellularLocation>
</comment>
<evidence type="ECO:0000256" key="1">
    <source>
        <dbReference type="ARBA" id="ARBA00004173"/>
    </source>
</evidence>
<dbReference type="GO" id="GO:0033615">
    <property type="term" value="P:mitochondrial proton-transporting ATP synthase complex assembly"/>
    <property type="evidence" value="ECO:0007669"/>
    <property type="project" value="TreeGrafter"/>
</dbReference>
<reference evidence="6 7" key="1">
    <citation type="journal article" date="2015" name="Genome Biol. Evol.">
        <title>Phylogenomic analyses indicate that early fungi evolved digesting cell walls of algal ancestors of land plants.</title>
        <authorList>
            <person name="Chang Y."/>
            <person name="Wang S."/>
            <person name="Sekimoto S."/>
            <person name="Aerts A.L."/>
            <person name="Choi C."/>
            <person name="Clum A."/>
            <person name="LaButti K.M."/>
            <person name="Lindquist E.A."/>
            <person name="Yee Ngan C."/>
            <person name="Ohm R.A."/>
            <person name="Salamov A.A."/>
            <person name="Grigoriev I.V."/>
            <person name="Spatafora J.W."/>
            <person name="Berbee M.L."/>
        </authorList>
    </citation>
    <scope>NUCLEOTIDE SEQUENCE [LARGE SCALE GENOMIC DNA]</scope>
    <source>
        <strain evidence="6 7">JEL478</strain>
    </source>
</reference>
<dbReference type="PANTHER" id="PTHR13126:SF0">
    <property type="entry name" value="ATP SYNTHASE MITOCHONDRIAL F1 COMPLEX ASSEMBLY FACTOR 1"/>
    <property type="match status" value="1"/>
</dbReference>
<evidence type="ECO:0000256" key="2">
    <source>
        <dbReference type="ARBA" id="ARBA00009116"/>
    </source>
</evidence>
<feature type="region of interest" description="Disordered" evidence="5">
    <location>
        <begin position="138"/>
        <end position="188"/>
    </location>
</feature>
<dbReference type="PANTHER" id="PTHR13126">
    <property type="entry name" value="CHAPERONE ATP11"/>
    <property type="match status" value="1"/>
</dbReference>
<dbReference type="InterPro" id="IPR010591">
    <property type="entry name" value="ATP11"/>
</dbReference>
<evidence type="ECO:0000256" key="5">
    <source>
        <dbReference type="SAM" id="MobiDB-lite"/>
    </source>
</evidence>
<accession>A0A139A8Z9</accession>
<comment type="similarity">
    <text evidence="2">Belongs to the ATP11 family.</text>
</comment>
<dbReference type="AlphaFoldDB" id="A0A139A8Z9"/>
<dbReference type="Proteomes" id="UP000070544">
    <property type="component" value="Unassembled WGS sequence"/>
</dbReference>
<evidence type="ECO:0000313" key="6">
    <source>
        <dbReference type="EMBL" id="KXS13270.1"/>
    </source>
</evidence>
<dbReference type="EMBL" id="KQ965780">
    <property type="protein sequence ID" value="KXS13270.1"/>
    <property type="molecule type" value="Genomic_DNA"/>
</dbReference>
<feature type="region of interest" description="Disordered" evidence="5">
    <location>
        <begin position="73"/>
        <end position="107"/>
    </location>
</feature>
<dbReference type="OrthoDB" id="16535at2759"/>
<dbReference type="GO" id="GO:0005739">
    <property type="term" value="C:mitochondrion"/>
    <property type="evidence" value="ECO:0007669"/>
    <property type="project" value="UniProtKB-SubCell"/>
</dbReference>
<dbReference type="STRING" id="1344416.A0A139A8Z9"/>
<protein>
    <submittedName>
        <fullName evidence="6">ATP11-domain-containing protein</fullName>
    </submittedName>
</protein>
<dbReference type="Pfam" id="PF06644">
    <property type="entry name" value="ATP11"/>
    <property type="match status" value="1"/>
</dbReference>
<evidence type="ECO:0000256" key="4">
    <source>
        <dbReference type="ARBA" id="ARBA00023128"/>
    </source>
</evidence>
<keyword evidence="4" id="KW-0496">Mitochondrion</keyword>
<keyword evidence="7" id="KW-1185">Reference proteome</keyword>
<sequence length="382" mass="41462">MLPSRPGVIGNFSTLRSAASARAAAASSQGAASAATGVRPFASAVHDAIALVNTPSSPSPAPQPVTLDATSLLAGHPLPGAPPPVPQSSTTAVTQPQQVGASLNRDDPFVKKYEMKLQQKLRDQGFSSLDDYRTSVQQRRGYATTAGPPTPPSASSTATAASPDTPSQTSDSASSSPQKTEAWRKYQPDAVPPTIKSLDSILNLEKIAQLSADEIGELWKAYHARKDGMLYAVVPADVYSKLMTRGKEYPMFLLPVPREPSGFEFFLCQFQPPMIHFTTLASFQRQLRASPPAPAVSYFTLTHYPDLYHSHGVALMRGEVDRAACEQDGVQLTTEDARVLAWGVQQFYATGGRKKLRLVEKFHKDPQSFDYQHVVDEMDRME</sequence>
<feature type="compositionally biased region" description="Low complexity" evidence="5">
    <location>
        <begin position="143"/>
        <end position="178"/>
    </location>
</feature>
<dbReference type="OMA" id="FLQWGFH"/>